<evidence type="ECO:0000256" key="6">
    <source>
        <dbReference type="PROSITE-ProRule" id="PRU10141"/>
    </source>
</evidence>
<dbReference type="PROSITE" id="PS00108">
    <property type="entry name" value="PROTEIN_KINASE_ST"/>
    <property type="match status" value="1"/>
</dbReference>
<dbReference type="PANTHER" id="PTHR43895:SF150">
    <property type="entry name" value="SERINE_THREONINE-PROTEIN KINASE STK11"/>
    <property type="match status" value="1"/>
</dbReference>
<keyword evidence="3 6" id="KW-0547">Nucleotide-binding</keyword>
<sequence>MTTLQTQIITSKSDARKYHGRIVEVKETLNATSKYVKNEIGQTELHLNQYVIKEQIGRGSFGAVHLAQDQFGTEYAIKELSKSRLRRNSRSKFMKRLQHDRVLPESRYPRSKSESLSAAANIYKAELFSNPLDLIGGEIEALKRTNHPNIVRLFEVLDDPEEDSIYMVLEICKKGVISNVAIGKRVEQQPIEDCRRWFQQMIHGISHLHNQGIVHRDIKPENLLLTDDDVLKIVDFGISEIFDKGSDMMVFKSAGSPAFTPPELCVPKHGYVSGRAADIWSIGVSIYCLRFGYLPFEHTGILEIYDAIRNEELKLDIDPVQEPEFQDLMTRLLDKNPKTRISMDEIKIHPWFTKNNFDPLPAPVQEKPKHSRSIRPKIISGEQLNNQTTLCQSFGSEKIGLIPSLVFNPIHFSGRPQSSYLSIRMMSDSQGPHSKTTMFGQNHENPDPMLTRQRNDSGIVLETNELSPEENLKPSTLENADPVGNKKFVRKTCSF</sequence>
<dbReference type="SMART" id="SM00220">
    <property type="entry name" value="S_TKc"/>
    <property type="match status" value="1"/>
</dbReference>
<comment type="caution">
    <text evidence="10">The sequence shown here is derived from an EMBL/GenBank/DDBJ whole genome shotgun (WGS) entry which is preliminary data.</text>
</comment>
<gene>
    <name evidence="10" type="ORF">GcM3_191039</name>
</gene>
<keyword evidence="1 7" id="KW-0723">Serine/threonine-protein kinase</keyword>
<keyword evidence="11" id="KW-1185">Reference proteome</keyword>
<dbReference type="PROSITE" id="PS50011">
    <property type="entry name" value="PROTEIN_KINASE_DOM"/>
    <property type="match status" value="1"/>
</dbReference>
<evidence type="ECO:0000256" key="7">
    <source>
        <dbReference type="RuleBase" id="RU000304"/>
    </source>
</evidence>
<feature type="region of interest" description="Disordered" evidence="8">
    <location>
        <begin position="427"/>
        <end position="450"/>
    </location>
</feature>
<keyword evidence="5 6" id="KW-0067">ATP-binding</keyword>
<evidence type="ECO:0000313" key="10">
    <source>
        <dbReference type="EMBL" id="RKF56962.1"/>
    </source>
</evidence>
<dbReference type="GO" id="GO:0007165">
    <property type="term" value="P:signal transduction"/>
    <property type="evidence" value="ECO:0007669"/>
    <property type="project" value="TreeGrafter"/>
</dbReference>
<protein>
    <submittedName>
        <fullName evidence="10">Calcium/calmodulin-dependent protein kinase kinase cmkC</fullName>
    </submittedName>
</protein>
<dbReference type="GO" id="GO:0005737">
    <property type="term" value="C:cytoplasm"/>
    <property type="evidence" value="ECO:0007669"/>
    <property type="project" value="TreeGrafter"/>
</dbReference>
<keyword evidence="4 10" id="KW-0418">Kinase</keyword>
<dbReference type="FunFam" id="3.30.200.20:FF:000447">
    <property type="entry name" value="Calcium/calmodulin dependent protein kinase"/>
    <property type="match status" value="1"/>
</dbReference>
<evidence type="ECO:0000256" key="4">
    <source>
        <dbReference type="ARBA" id="ARBA00022777"/>
    </source>
</evidence>
<feature type="binding site" evidence="6">
    <location>
        <position position="78"/>
    </location>
    <ligand>
        <name>ATP</name>
        <dbReference type="ChEBI" id="CHEBI:30616"/>
    </ligand>
</feature>
<evidence type="ECO:0000256" key="8">
    <source>
        <dbReference type="SAM" id="MobiDB-lite"/>
    </source>
</evidence>
<dbReference type="InterPro" id="IPR017441">
    <property type="entry name" value="Protein_kinase_ATP_BS"/>
</dbReference>
<feature type="domain" description="Protein kinase" evidence="9">
    <location>
        <begin position="50"/>
        <end position="352"/>
    </location>
</feature>
<dbReference type="Proteomes" id="UP000283383">
    <property type="component" value="Unassembled WGS sequence"/>
</dbReference>
<dbReference type="EMBL" id="MCBQ01019172">
    <property type="protein sequence ID" value="RKF56962.1"/>
    <property type="molecule type" value="Genomic_DNA"/>
</dbReference>
<evidence type="ECO:0000256" key="1">
    <source>
        <dbReference type="ARBA" id="ARBA00022527"/>
    </source>
</evidence>
<feature type="compositionally biased region" description="Polar residues" evidence="8">
    <location>
        <begin position="427"/>
        <end position="443"/>
    </location>
</feature>
<evidence type="ECO:0000256" key="2">
    <source>
        <dbReference type="ARBA" id="ARBA00022679"/>
    </source>
</evidence>
<dbReference type="InterPro" id="IPR000719">
    <property type="entry name" value="Prot_kinase_dom"/>
</dbReference>
<proteinExistence type="inferred from homology"/>
<dbReference type="Pfam" id="PF00069">
    <property type="entry name" value="Pkinase"/>
    <property type="match status" value="1"/>
</dbReference>
<dbReference type="Gene3D" id="1.10.510.10">
    <property type="entry name" value="Transferase(Phosphotransferase) domain 1"/>
    <property type="match status" value="1"/>
</dbReference>
<reference evidence="10 11" key="1">
    <citation type="journal article" date="2018" name="BMC Genomics">
        <title>Comparative genome analyses reveal sequence features reflecting distinct modes of host-adaptation between dicot and monocot powdery mildew.</title>
        <authorList>
            <person name="Wu Y."/>
            <person name="Ma X."/>
            <person name="Pan Z."/>
            <person name="Kale S.D."/>
            <person name="Song Y."/>
            <person name="King H."/>
            <person name="Zhang Q."/>
            <person name="Presley C."/>
            <person name="Deng X."/>
            <person name="Wei C.I."/>
            <person name="Xiao S."/>
        </authorList>
    </citation>
    <scope>NUCLEOTIDE SEQUENCE [LARGE SCALE GENOMIC DNA]</scope>
    <source>
        <strain evidence="10">UMSG3</strain>
    </source>
</reference>
<dbReference type="GO" id="GO:0005524">
    <property type="term" value="F:ATP binding"/>
    <property type="evidence" value="ECO:0007669"/>
    <property type="project" value="UniProtKB-UniRule"/>
</dbReference>
<dbReference type="GO" id="GO:0004674">
    <property type="term" value="F:protein serine/threonine kinase activity"/>
    <property type="evidence" value="ECO:0007669"/>
    <property type="project" value="UniProtKB-KW"/>
</dbReference>
<evidence type="ECO:0000313" key="11">
    <source>
        <dbReference type="Proteomes" id="UP000283383"/>
    </source>
</evidence>
<keyword evidence="2" id="KW-0808">Transferase</keyword>
<dbReference type="InterPro" id="IPR008271">
    <property type="entry name" value="Ser/Thr_kinase_AS"/>
</dbReference>
<evidence type="ECO:0000259" key="9">
    <source>
        <dbReference type="PROSITE" id="PS50011"/>
    </source>
</evidence>
<name>A0A420HHK9_9PEZI</name>
<evidence type="ECO:0000256" key="5">
    <source>
        <dbReference type="ARBA" id="ARBA00022840"/>
    </source>
</evidence>
<evidence type="ECO:0000256" key="3">
    <source>
        <dbReference type="ARBA" id="ARBA00022741"/>
    </source>
</evidence>
<dbReference type="Gene3D" id="3.30.200.20">
    <property type="entry name" value="Phosphorylase Kinase, domain 1"/>
    <property type="match status" value="1"/>
</dbReference>
<comment type="similarity">
    <text evidence="7">Belongs to the protein kinase superfamily.</text>
</comment>
<dbReference type="STRING" id="62708.A0A420HHK9"/>
<dbReference type="AlphaFoldDB" id="A0A420HHK9"/>
<dbReference type="SUPFAM" id="SSF56112">
    <property type="entry name" value="Protein kinase-like (PK-like)"/>
    <property type="match status" value="1"/>
</dbReference>
<dbReference type="PROSITE" id="PS00107">
    <property type="entry name" value="PROTEIN_KINASE_ATP"/>
    <property type="match status" value="1"/>
</dbReference>
<dbReference type="CDD" id="cd14008">
    <property type="entry name" value="STKc_LKB1_CaMKK"/>
    <property type="match status" value="1"/>
</dbReference>
<accession>A0A420HHK9</accession>
<dbReference type="InterPro" id="IPR011009">
    <property type="entry name" value="Kinase-like_dom_sf"/>
</dbReference>
<dbReference type="FunFam" id="1.10.510.10:FF:000571">
    <property type="entry name" value="Maternal embryonic leucine zipper kinase"/>
    <property type="match status" value="1"/>
</dbReference>
<organism evidence="10 11">
    <name type="scientific">Golovinomyces cichoracearum</name>
    <dbReference type="NCBI Taxonomy" id="62708"/>
    <lineage>
        <taxon>Eukaryota</taxon>
        <taxon>Fungi</taxon>
        <taxon>Dikarya</taxon>
        <taxon>Ascomycota</taxon>
        <taxon>Pezizomycotina</taxon>
        <taxon>Leotiomycetes</taxon>
        <taxon>Erysiphales</taxon>
        <taxon>Erysiphaceae</taxon>
        <taxon>Golovinomyces</taxon>
    </lineage>
</organism>
<dbReference type="PANTHER" id="PTHR43895">
    <property type="entry name" value="CALCIUM/CALMODULIN-DEPENDENT PROTEIN KINASE KINASE-RELATED"/>
    <property type="match status" value="1"/>
</dbReference>